<gene>
    <name evidence="1" type="ORF">P0Y53_20035</name>
</gene>
<accession>A0AAJ5WSB2</accession>
<name>A0AAJ5WSB2_9BACT</name>
<dbReference type="AlphaFoldDB" id="A0AAJ5WSB2"/>
<protein>
    <submittedName>
        <fullName evidence="1">Uncharacterized protein</fullName>
    </submittedName>
</protein>
<organism evidence="1 2">
    <name type="scientific">Candidatus Pseudobacter hemicellulosilyticus</name>
    <dbReference type="NCBI Taxonomy" id="3121375"/>
    <lineage>
        <taxon>Bacteria</taxon>
        <taxon>Pseudomonadati</taxon>
        <taxon>Bacteroidota</taxon>
        <taxon>Chitinophagia</taxon>
        <taxon>Chitinophagales</taxon>
        <taxon>Chitinophagaceae</taxon>
        <taxon>Pseudobacter</taxon>
    </lineage>
</organism>
<proteinExistence type="predicted"/>
<reference evidence="1" key="1">
    <citation type="submission" date="2023-03" db="EMBL/GenBank/DDBJ databases">
        <title>Andean soil-derived lignocellulolytic bacterial consortium as a source of novel taxa and putative plastic-active enzymes.</title>
        <authorList>
            <person name="Diaz-Garcia L."/>
            <person name="Chuvochina M."/>
            <person name="Feuerriegel G."/>
            <person name="Bunk B."/>
            <person name="Sproer C."/>
            <person name="Streit W.R."/>
            <person name="Rodriguez L.M."/>
            <person name="Overmann J."/>
            <person name="Jimenez D.J."/>
        </authorList>
    </citation>
    <scope>NUCLEOTIDE SEQUENCE</scope>
    <source>
        <strain evidence="1">MAG 7</strain>
    </source>
</reference>
<dbReference type="Proteomes" id="UP001220610">
    <property type="component" value="Chromosome"/>
</dbReference>
<evidence type="ECO:0000313" key="1">
    <source>
        <dbReference type="EMBL" id="WEK34783.1"/>
    </source>
</evidence>
<evidence type="ECO:0000313" key="2">
    <source>
        <dbReference type="Proteomes" id="UP001220610"/>
    </source>
</evidence>
<dbReference type="EMBL" id="CP119311">
    <property type="protein sequence ID" value="WEK34783.1"/>
    <property type="molecule type" value="Genomic_DNA"/>
</dbReference>
<sequence>MMETRMLIARLLIQYRNQQLTGTDQDELLDWVNRSAAHRAVFEKINDRNYLREMLDRLLAAQDRVWKQVWSVLKE</sequence>